<comment type="caution">
    <text evidence="11">The sequence shown here is derived from an EMBL/GenBank/DDBJ whole genome shotgun (WGS) entry which is preliminary data.</text>
</comment>
<evidence type="ECO:0000256" key="7">
    <source>
        <dbReference type="ARBA" id="ARBA00047899"/>
    </source>
</evidence>
<feature type="binding site" evidence="9">
    <location>
        <position position="45"/>
    </location>
    <ligand>
        <name>ATP</name>
        <dbReference type="ChEBI" id="CHEBI:30616"/>
    </ligand>
</feature>
<evidence type="ECO:0000256" key="3">
    <source>
        <dbReference type="ARBA" id="ARBA00022679"/>
    </source>
</evidence>
<keyword evidence="6 9" id="KW-0067">ATP-binding</keyword>
<dbReference type="PROSITE" id="PS50011">
    <property type="entry name" value="PROTEIN_KINASE_DOM"/>
    <property type="match status" value="1"/>
</dbReference>
<accession>A0AA43GRB0</accession>
<evidence type="ECO:0000256" key="1">
    <source>
        <dbReference type="ARBA" id="ARBA00012513"/>
    </source>
</evidence>
<dbReference type="PROSITE" id="PS00107">
    <property type="entry name" value="PROTEIN_KINASE_ATP"/>
    <property type="match status" value="1"/>
</dbReference>
<evidence type="ECO:0000256" key="4">
    <source>
        <dbReference type="ARBA" id="ARBA00022741"/>
    </source>
</evidence>
<dbReference type="InterPro" id="IPR017441">
    <property type="entry name" value="Protein_kinase_ATP_BS"/>
</dbReference>
<evidence type="ECO:0000256" key="2">
    <source>
        <dbReference type="ARBA" id="ARBA00022527"/>
    </source>
</evidence>
<keyword evidence="5 11" id="KW-0418">Kinase</keyword>
<gene>
    <name evidence="11" type="ORF">NWP17_05530</name>
</gene>
<keyword evidence="3" id="KW-0808">Transferase</keyword>
<dbReference type="PANTHER" id="PTHR24363:SF0">
    <property type="entry name" value="SERINE_THREONINE KINASE LIKE DOMAIN CONTAINING 1"/>
    <property type="match status" value="1"/>
</dbReference>
<proteinExistence type="predicted"/>
<dbReference type="SMART" id="SM00220">
    <property type="entry name" value="S_TKc"/>
    <property type="match status" value="1"/>
</dbReference>
<dbReference type="Pfam" id="PF00069">
    <property type="entry name" value="Pkinase"/>
    <property type="match status" value="1"/>
</dbReference>
<evidence type="ECO:0000256" key="9">
    <source>
        <dbReference type="PROSITE-ProRule" id="PRU10141"/>
    </source>
</evidence>
<dbReference type="InterPro" id="IPR011009">
    <property type="entry name" value="Kinase-like_dom_sf"/>
</dbReference>
<dbReference type="Proteomes" id="UP001159387">
    <property type="component" value="Unassembled WGS sequence"/>
</dbReference>
<dbReference type="RefSeq" id="WP_280653911.1">
    <property type="nucleotide sequence ID" value="NZ_JANQDH010000037.1"/>
</dbReference>
<feature type="domain" description="Protein kinase" evidence="10">
    <location>
        <begin position="14"/>
        <end position="277"/>
    </location>
</feature>
<dbReference type="Gene3D" id="3.30.200.20">
    <property type="entry name" value="Phosphorylase Kinase, domain 1"/>
    <property type="match status" value="1"/>
</dbReference>
<keyword evidence="12" id="KW-1185">Reference proteome</keyword>
<comment type="catalytic activity">
    <reaction evidence="7">
        <text>L-threonyl-[protein] + ATP = O-phospho-L-threonyl-[protein] + ADP + H(+)</text>
        <dbReference type="Rhea" id="RHEA:46608"/>
        <dbReference type="Rhea" id="RHEA-COMP:11060"/>
        <dbReference type="Rhea" id="RHEA-COMP:11605"/>
        <dbReference type="ChEBI" id="CHEBI:15378"/>
        <dbReference type="ChEBI" id="CHEBI:30013"/>
        <dbReference type="ChEBI" id="CHEBI:30616"/>
        <dbReference type="ChEBI" id="CHEBI:61977"/>
        <dbReference type="ChEBI" id="CHEBI:456216"/>
        <dbReference type="EC" id="2.7.11.1"/>
    </reaction>
</comment>
<keyword evidence="4 9" id="KW-0547">Nucleotide-binding</keyword>
<evidence type="ECO:0000313" key="12">
    <source>
        <dbReference type="Proteomes" id="UP001159387"/>
    </source>
</evidence>
<dbReference type="Gene3D" id="1.10.510.10">
    <property type="entry name" value="Transferase(Phosphotransferase) domain 1"/>
    <property type="match status" value="1"/>
</dbReference>
<comment type="catalytic activity">
    <reaction evidence="8">
        <text>L-seryl-[protein] + ATP = O-phospho-L-seryl-[protein] + ADP + H(+)</text>
        <dbReference type="Rhea" id="RHEA:17989"/>
        <dbReference type="Rhea" id="RHEA-COMP:9863"/>
        <dbReference type="Rhea" id="RHEA-COMP:11604"/>
        <dbReference type="ChEBI" id="CHEBI:15378"/>
        <dbReference type="ChEBI" id="CHEBI:29999"/>
        <dbReference type="ChEBI" id="CHEBI:30616"/>
        <dbReference type="ChEBI" id="CHEBI:83421"/>
        <dbReference type="ChEBI" id="CHEBI:456216"/>
        <dbReference type="EC" id="2.7.11.1"/>
    </reaction>
</comment>
<name>A0AA43GRB0_9CYAN</name>
<dbReference type="EMBL" id="JANQDH010000037">
    <property type="protein sequence ID" value="MDH6059901.1"/>
    <property type="molecule type" value="Genomic_DNA"/>
</dbReference>
<dbReference type="InterPro" id="IPR000719">
    <property type="entry name" value="Prot_kinase_dom"/>
</dbReference>
<evidence type="ECO:0000256" key="6">
    <source>
        <dbReference type="ARBA" id="ARBA00022840"/>
    </source>
</evidence>
<dbReference type="EC" id="2.7.11.1" evidence="1"/>
<keyword evidence="2" id="KW-0723">Serine/threonine-protein kinase</keyword>
<dbReference type="PANTHER" id="PTHR24363">
    <property type="entry name" value="SERINE/THREONINE PROTEIN KINASE"/>
    <property type="match status" value="1"/>
</dbReference>
<dbReference type="GO" id="GO:0005524">
    <property type="term" value="F:ATP binding"/>
    <property type="evidence" value="ECO:0007669"/>
    <property type="project" value="UniProtKB-UniRule"/>
</dbReference>
<evidence type="ECO:0000313" key="11">
    <source>
        <dbReference type="EMBL" id="MDH6059901.1"/>
    </source>
</evidence>
<evidence type="ECO:0000259" key="10">
    <source>
        <dbReference type="PROSITE" id="PS50011"/>
    </source>
</evidence>
<evidence type="ECO:0000256" key="8">
    <source>
        <dbReference type="ARBA" id="ARBA00048679"/>
    </source>
</evidence>
<reference evidence="11 12" key="1">
    <citation type="journal article" date="2023" name="J. Phycol.">
        <title>Chrysosporum ovalisporum is synonymous with the true-branching cyanobacterium Umezakia natans (Nostocales/Aphanizomenonaceae).</title>
        <authorList>
            <person name="McGregor G.B."/>
            <person name="Sendall B.C."/>
            <person name="Niiyama Y."/>
            <person name="Tuji A."/>
            <person name="Willis A."/>
        </authorList>
    </citation>
    <scope>NUCLEOTIDE SEQUENCE [LARGE SCALE GENOMIC DNA]</scope>
    <source>
        <strain evidence="11 12">ANA360D</strain>
    </source>
</reference>
<organism evidence="11 12">
    <name type="scientific">Chrysosporum bergii ANA360D</name>
    <dbReference type="NCBI Taxonomy" id="617107"/>
    <lineage>
        <taxon>Bacteria</taxon>
        <taxon>Bacillati</taxon>
        <taxon>Cyanobacteriota</taxon>
        <taxon>Cyanophyceae</taxon>
        <taxon>Nostocales</taxon>
        <taxon>Nodulariaceae</taxon>
        <taxon>Chrysosporum</taxon>
    </lineage>
</organism>
<evidence type="ECO:0000256" key="5">
    <source>
        <dbReference type="ARBA" id="ARBA00022777"/>
    </source>
</evidence>
<sequence>MNHHRIGQLLQARYQIVQSLGEGVFGQTYIAVNRDDPKKAQCVIKNLKSNRFPPGYLDTLTTYLVNKTADLHLLGNHSQISQLITCFEENEQFYLVEELVEGHSLSAELPVNQYWQCNWTEREVIEFLAEVLGILEFIHSQGIIHGHITPENLIRRTVDGKLVLTDFACIQSTHLGLNGELPLYDIPVKLLGYLPPEQFIGQTQPNIDIYALGMIAIQALTGLEPVQLQLYPKTNQIIWRNPDISVNDHLAAVLNCMIHYDCQERFYSAGEVLHVIKEIFGESKIQFFTETIHPLSQTKIIERDNTHQQFNTRQLPPLITGMKVGLAANSLLMGLGVYSIMNNCPAYSETETLHKATQEYQTGDLHKALALAQSIPAYSNVYPEAQATMEVWQQQWQLAAKQYQIAEQALNEGRWCDVLDIAPTVSNILYWQSKINQLVQQAQTNIETQTHHLLTKAYAKATAREFSSAIEYLRQIPPKSSAGALVKEKLTEYHQKRQTRAAYFLQKANIKASMGDFNEAVNLLRKIPKNTSVYTQAQITLNKYIQKLQIQKQSKNLALDPPTSNHKYFHPENDLLEVNIR</sequence>
<dbReference type="SUPFAM" id="SSF56112">
    <property type="entry name" value="Protein kinase-like (PK-like)"/>
    <property type="match status" value="1"/>
</dbReference>
<dbReference type="GO" id="GO:0004674">
    <property type="term" value="F:protein serine/threonine kinase activity"/>
    <property type="evidence" value="ECO:0007669"/>
    <property type="project" value="UniProtKB-KW"/>
</dbReference>
<protein>
    <recommendedName>
        <fullName evidence="1">non-specific serine/threonine protein kinase</fullName>
        <ecNumber evidence="1">2.7.11.1</ecNumber>
    </recommendedName>
</protein>
<dbReference type="AlphaFoldDB" id="A0AA43GRB0"/>